<evidence type="ECO:0000256" key="6">
    <source>
        <dbReference type="ARBA" id="ARBA00022980"/>
    </source>
</evidence>
<dbReference type="InterPro" id="IPR005727">
    <property type="entry name" value="Ribosomal_uL22_bac/chlpt-type"/>
</dbReference>
<dbReference type="InterPro" id="IPR018260">
    <property type="entry name" value="Ribosomal_uL22_CS"/>
</dbReference>
<sequence length="131" mass="14634">MRTSHVPRLTTQTGVLNQLEAKAIAKYIRVSPRKVRAVVDLIRGKKIDEALAILRYTPNRATEAITKVVKSAAANAENNLQLSKDDLFVKVCFVDQGPTIKRMMPRAQGRADIIRKRTSHITVVVAEKESK</sequence>
<dbReference type="HAMAP" id="MF_01331_B">
    <property type="entry name" value="Ribosomal_uL22_B"/>
    <property type="match status" value="1"/>
</dbReference>
<dbReference type="InterPro" id="IPR036394">
    <property type="entry name" value="Ribosomal_uL22_sf"/>
</dbReference>
<dbReference type="GO" id="GO:0003735">
    <property type="term" value="F:structural constituent of ribosome"/>
    <property type="evidence" value="ECO:0007669"/>
    <property type="project" value="InterPro"/>
</dbReference>
<proteinExistence type="inferred from homology"/>
<comment type="function">
    <text evidence="8">This protein binds specifically to 23S rRNA; its binding is stimulated by other ribosomal proteins, e.g. L4, L17, and L20. It is important during the early stages of 50S assembly. It makes multiple contacts with different domains of the 23S rRNA in the assembled 50S subunit and ribosome.</text>
</comment>
<evidence type="ECO:0000256" key="12">
    <source>
        <dbReference type="RuleBase" id="RU004006"/>
    </source>
</evidence>
<evidence type="ECO:0000313" key="15">
    <source>
        <dbReference type="Proteomes" id="UP000298324"/>
    </source>
</evidence>
<dbReference type="PROSITE" id="PS00464">
    <property type="entry name" value="RIBOSOMAL_L22"/>
    <property type="match status" value="1"/>
</dbReference>
<gene>
    <name evidence="10 14" type="primary">rplV</name>
    <name evidence="14" type="ORF">Psch_01834</name>
</gene>
<evidence type="ECO:0000256" key="10">
    <source>
        <dbReference type="HAMAP-Rule" id="MF_01331"/>
    </source>
</evidence>
<evidence type="ECO:0000256" key="2">
    <source>
        <dbReference type="ARBA" id="ARBA00009451"/>
    </source>
</evidence>
<evidence type="ECO:0000256" key="1">
    <source>
        <dbReference type="ARBA" id="ARBA00003478"/>
    </source>
</evidence>
<evidence type="ECO:0000256" key="7">
    <source>
        <dbReference type="ARBA" id="ARBA00023274"/>
    </source>
</evidence>
<dbReference type="FunFam" id="3.90.470.10:FF:000011">
    <property type="entry name" value="50S ribosomal protein L22"/>
    <property type="match status" value="1"/>
</dbReference>
<keyword evidence="6 10" id="KW-0689">Ribosomal protein</keyword>
<keyword evidence="5 10" id="KW-0694">RNA-binding</keyword>
<dbReference type="PANTHER" id="PTHR13501">
    <property type="entry name" value="CHLOROPLAST 50S RIBOSOMAL PROTEIN L22-RELATED"/>
    <property type="match status" value="1"/>
</dbReference>
<organism evidence="14 15">
    <name type="scientific">Pelotomaculum schinkii</name>
    <dbReference type="NCBI Taxonomy" id="78350"/>
    <lineage>
        <taxon>Bacteria</taxon>
        <taxon>Bacillati</taxon>
        <taxon>Bacillota</taxon>
        <taxon>Clostridia</taxon>
        <taxon>Eubacteriales</taxon>
        <taxon>Desulfotomaculaceae</taxon>
        <taxon>Pelotomaculum</taxon>
    </lineage>
</organism>
<dbReference type="Proteomes" id="UP000298324">
    <property type="component" value="Unassembled WGS sequence"/>
</dbReference>
<comment type="similarity">
    <text evidence="2 10 11">Belongs to the universal ribosomal protein uL22 family.</text>
</comment>
<keyword evidence="4 10" id="KW-0699">rRNA-binding</keyword>
<reference evidence="14 15" key="1">
    <citation type="journal article" date="2018" name="Environ. Microbiol.">
        <title>Novel energy conservation strategies and behaviour of Pelotomaculum schinkii driving syntrophic propionate catabolism.</title>
        <authorList>
            <person name="Hidalgo-Ahumada C.A.P."/>
            <person name="Nobu M.K."/>
            <person name="Narihiro T."/>
            <person name="Tamaki H."/>
            <person name="Liu W.T."/>
            <person name="Kamagata Y."/>
            <person name="Stams A.J.M."/>
            <person name="Imachi H."/>
            <person name="Sousa D.Z."/>
        </authorList>
    </citation>
    <scope>NUCLEOTIDE SEQUENCE [LARGE SCALE GENOMIC DNA]</scope>
    <source>
        <strain evidence="14 15">HH</strain>
    </source>
</reference>
<dbReference type="NCBIfam" id="TIGR01044">
    <property type="entry name" value="rplV_bact"/>
    <property type="match status" value="1"/>
</dbReference>
<name>A0A4Y7RHP9_9FIRM</name>
<keyword evidence="15" id="KW-1185">Reference proteome</keyword>
<comment type="function">
    <text evidence="1 10">The globular domain of the protein is located near the polypeptide exit tunnel on the outside of the subunit, while an extended beta-hairpin is found that lines the wall of the exit tunnel in the center of the 70S ribosome.</text>
</comment>
<comment type="caution">
    <text evidence="14">The sequence shown here is derived from an EMBL/GenBank/DDBJ whole genome shotgun (WGS) entry which is preliminary data.</text>
</comment>
<evidence type="ECO:0000256" key="9">
    <source>
        <dbReference type="ARBA" id="ARBA00035207"/>
    </source>
</evidence>
<evidence type="ECO:0000256" key="3">
    <source>
        <dbReference type="ARBA" id="ARBA00011838"/>
    </source>
</evidence>
<evidence type="ECO:0000313" key="14">
    <source>
        <dbReference type="EMBL" id="TEB08279.1"/>
    </source>
</evidence>
<keyword evidence="7 10" id="KW-0687">Ribonucleoprotein</keyword>
<dbReference type="GO" id="GO:0006412">
    <property type="term" value="P:translation"/>
    <property type="evidence" value="ECO:0007669"/>
    <property type="project" value="UniProtKB-UniRule"/>
</dbReference>
<protein>
    <recommendedName>
        <fullName evidence="9 10">Large ribosomal subunit protein uL22</fullName>
    </recommendedName>
</protein>
<dbReference type="AlphaFoldDB" id="A0A4Y7RHP9"/>
<accession>A0A4Y7RHP9</accession>
<dbReference type="GO" id="GO:0019843">
    <property type="term" value="F:rRNA binding"/>
    <property type="evidence" value="ECO:0007669"/>
    <property type="project" value="UniProtKB-UniRule"/>
</dbReference>
<dbReference type="Gene3D" id="3.90.470.10">
    <property type="entry name" value="Ribosomal protein L22/L17"/>
    <property type="match status" value="1"/>
</dbReference>
<comment type="function">
    <text evidence="10 13">This protein binds specifically to 23S rRNA; its binding is stimulated by other ribosomal proteins, e.g., L4, L17, and L20. It is important during the early stages of 50S assembly. It makes multiple contacts with different domains of the 23S rRNA in the assembled 50S subunit and ribosome.</text>
</comment>
<dbReference type="CDD" id="cd00336">
    <property type="entry name" value="Ribosomal_L22"/>
    <property type="match status" value="1"/>
</dbReference>
<dbReference type="EMBL" id="QFGA01000001">
    <property type="protein sequence ID" value="TEB08279.1"/>
    <property type="molecule type" value="Genomic_DNA"/>
</dbReference>
<evidence type="ECO:0000256" key="4">
    <source>
        <dbReference type="ARBA" id="ARBA00022730"/>
    </source>
</evidence>
<dbReference type="PANTHER" id="PTHR13501:SF8">
    <property type="entry name" value="LARGE RIBOSOMAL SUBUNIT PROTEIN UL22M"/>
    <property type="match status" value="1"/>
</dbReference>
<evidence type="ECO:0000256" key="11">
    <source>
        <dbReference type="RuleBase" id="RU004005"/>
    </source>
</evidence>
<dbReference type="SUPFAM" id="SSF54843">
    <property type="entry name" value="Ribosomal protein L22"/>
    <property type="match status" value="1"/>
</dbReference>
<dbReference type="Pfam" id="PF00237">
    <property type="entry name" value="Ribosomal_L22"/>
    <property type="match status" value="1"/>
</dbReference>
<dbReference type="InterPro" id="IPR001063">
    <property type="entry name" value="Ribosomal_uL22"/>
</dbReference>
<evidence type="ECO:0000256" key="5">
    <source>
        <dbReference type="ARBA" id="ARBA00022884"/>
    </source>
</evidence>
<dbReference type="GO" id="GO:0022625">
    <property type="term" value="C:cytosolic large ribosomal subunit"/>
    <property type="evidence" value="ECO:0007669"/>
    <property type="project" value="TreeGrafter"/>
</dbReference>
<evidence type="ECO:0000256" key="8">
    <source>
        <dbReference type="ARBA" id="ARBA00025084"/>
    </source>
</evidence>
<comment type="subunit">
    <text evidence="3 10 12">Part of the 50S ribosomal subunit.</text>
</comment>
<dbReference type="InterPro" id="IPR047867">
    <property type="entry name" value="Ribosomal_uL22_bac/org-type"/>
</dbReference>
<evidence type="ECO:0000256" key="13">
    <source>
        <dbReference type="RuleBase" id="RU004008"/>
    </source>
</evidence>